<feature type="domain" description="EngA-type G" evidence="11">
    <location>
        <begin position="3"/>
        <end position="168"/>
    </location>
</feature>
<evidence type="ECO:0000256" key="3">
    <source>
        <dbReference type="ARBA" id="ARBA00022517"/>
    </source>
</evidence>
<dbReference type="PANTHER" id="PTHR43834">
    <property type="entry name" value="GTPASE DER"/>
    <property type="match status" value="1"/>
</dbReference>
<feature type="binding site" evidence="8">
    <location>
        <begin position="230"/>
        <end position="234"/>
    </location>
    <ligand>
        <name>GTP</name>
        <dbReference type="ChEBI" id="CHEBI:37565"/>
        <label>2</label>
    </ligand>
</feature>
<dbReference type="GO" id="GO:0005525">
    <property type="term" value="F:GTP binding"/>
    <property type="evidence" value="ECO:0007669"/>
    <property type="project" value="UniProtKB-UniRule"/>
</dbReference>
<dbReference type="GO" id="GO:0042254">
    <property type="term" value="P:ribosome biogenesis"/>
    <property type="evidence" value="ECO:0007669"/>
    <property type="project" value="UniProtKB-KW"/>
</dbReference>
<feature type="binding site" evidence="8">
    <location>
        <begin position="183"/>
        <end position="190"/>
    </location>
    <ligand>
        <name>GTP</name>
        <dbReference type="ChEBI" id="CHEBI:37565"/>
        <label>2</label>
    </ligand>
</feature>
<protein>
    <recommendedName>
        <fullName evidence="2 8">GTPase Der</fullName>
    </recommendedName>
    <alternativeName>
        <fullName evidence="7 8">GTP-binding protein EngA</fullName>
    </alternativeName>
</protein>
<dbReference type="FunFam" id="3.40.50.300:FF:000953">
    <property type="entry name" value="GTPase Der"/>
    <property type="match status" value="1"/>
</dbReference>
<dbReference type="PRINTS" id="PR00326">
    <property type="entry name" value="GTP1OBG"/>
</dbReference>
<dbReference type="Gene3D" id="3.40.50.300">
    <property type="entry name" value="P-loop containing nucleotide triphosphate hydrolases"/>
    <property type="match status" value="2"/>
</dbReference>
<dbReference type="InterPro" id="IPR016484">
    <property type="entry name" value="GTPase_Der"/>
</dbReference>
<dbReference type="CDD" id="cd01895">
    <property type="entry name" value="EngA2"/>
    <property type="match status" value="1"/>
</dbReference>
<evidence type="ECO:0000256" key="5">
    <source>
        <dbReference type="ARBA" id="ARBA00022741"/>
    </source>
</evidence>
<feature type="binding site" evidence="8">
    <location>
        <begin position="9"/>
        <end position="16"/>
    </location>
    <ligand>
        <name>GTP</name>
        <dbReference type="ChEBI" id="CHEBI:37565"/>
        <label>1</label>
    </ligand>
</feature>
<feature type="binding site" evidence="8">
    <location>
        <begin position="56"/>
        <end position="60"/>
    </location>
    <ligand>
        <name>GTP</name>
        <dbReference type="ChEBI" id="CHEBI:37565"/>
        <label>1</label>
    </ligand>
</feature>
<proteinExistence type="inferred from homology"/>
<evidence type="ECO:0000313" key="13">
    <source>
        <dbReference type="Proteomes" id="UP000285794"/>
    </source>
</evidence>
<evidence type="ECO:0000256" key="10">
    <source>
        <dbReference type="RuleBase" id="RU004481"/>
    </source>
</evidence>
<dbReference type="CDD" id="cd01894">
    <property type="entry name" value="EngA1"/>
    <property type="match status" value="1"/>
</dbReference>
<evidence type="ECO:0000256" key="9">
    <source>
        <dbReference type="PROSITE-ProRule" id="PRU01049"/>
    </source>
</evidence>
<evidence type="ECO:0000256" key="1">
    <source>
        <dbReference type="ARBA" id="ARBA00008279"/>
    </source>
</evidence>
<keyword evidence="3 8" id="KW-0690">Ribosome biogenesis</keyword>
<dbReference type="PANTHER" id="PTHR43834:SF6">
    <property type="entry name" value="GTPASE DER"/>
    <property type="match status" value="1"/>
</dbReference>
<evidence type="ECO:0000256" key="8">
    <source>
        <dbReference type="HAMAP-Rule" id="MF_00195"/>
    </source>
</evidence>
<comment type="function">
    <text evidence="8 10">GTPase that plays an essential role in the late steps of ribosome biogenesis.</text>
</comment>
<dbReference type="InterPro" id="IPR015946">
    <property type="entry name" value="KH_dom-like_a/b"/>
</dbReference>
<feature type="binding site" evidence="8">
    <location>
        <begin position="295"/>
        <end position="298"/>
    </location>
    <ligand>
        <name>GTP</name>
        <dbReference type="ChEBI" id="CHEBI:37565"/>
        <label>2</label>
    </ligand>
</feature>
<dbReference type="FunFam" id="3.40.50.300:FF:000040">
    <property type="entry name" value="GTPase Der"/>
    <property type="match status" value="1"/>
</dbReference>
<organism evidence="12 13">
    <name type="scientific">Ancylomarina euxinus</name>
    <dbReference type="NCBI Taxonomy" id="2283627"/>
    <lineage>
        <taxon>Bacteria</taxon>
        <taxon>Pseudomonadati</taxon>
        <taxon>Bacteroidota</taxon>
        <taxon>Bacteroidia</taxon>
        <taxon>Marinilabiliales</taxon>
        <taxon>Marinifilaceae</taxon>
        <taxon>Ancylomarina</taxon>
    </lineage>
</organism>
<dbReference type="InterPro" id="IPR027417">
    <property type="entry name" value="P-loop_NTPase"/>
</dbReference>
<gene>
    <name evidence="8" type="primary">der</name>
    <name evidence="12" type="ORF">DWB61_13825</name>
</gene>
<dbReference type="NCBIfam" id="TIGR00231">
    <property type="entry name" value="small_GTP"/>
    <property type="match status" value="2"/>
</dbReference>
<dbReference type="Pfam" id="PF01926">
    <property type="entry name" value="MMR_HSR1"/>
    <property type="match status" value="2"/>
</dbReference>
<comment type="caution">
    <text evidence="12">The sequence shown here is derived from an EMBL/GenBank/DDBJ whole genome shotgun (WGS) entry which is preliminary data.</text>
</comment>
<keyword evidence="13" id="KW-1185">Reference proteome</keyword>
<dbReference type="RefSeq" id="WP_125031481.1">
    <property type="nucleotide sequence ID" value="NZ_JAPXVP010000014.1"/>
</dbReference>
<dbReference type="AlphaFoldDB" id="A0A425XYC3"/>
<evidence type="ECO:0000256" key="4">
    <source>
        <dbReference type="ARBA" id="ARBA00022737"/>
    </source>
</evidence>
<comment type="subunit">
    <text evidence="8">Associates with the 50S ribosomal subunit.</text>
</comment>
<dbReference type="SUPFAM" id="SSF52540">
    <property type="entry name" value="P-loop containing nucleoside triphosphate hydrolases"/>
    <property type="match status" value="2"/>
</dbReference>
<feature type="binding site" evidence="8">
    <location>
        <begin position="119"/>
        <end position="122"/>
    </location>
    <ligand>
        <name>GTP</name>
        <dbReference type="ChEBI" id="CHEBI:37565"/>
        <label>1</label>
    </ligand>
</feature>
<name>A0A425XYC3_9BACT</name>
<keyword evidence="6 8" id="KW-0342">GTP-binding</keyword>
<dbReference type="PROSITE" id="PS51712">
    <property type="entry name" value="G_ENGA"/>
    <property type="match status" value="2"/>
</dbReference>
<dbReference type="Pfam" id="PF14714">
    <property type="entry name" value="KH_dom-like"/>
    <property type="match status" value="1"/>
</dbReference>
<dbReference type="InterPro" id="IPR005225">
    <property type="entry name" value="Small_GTP-bd"/>
</dbReference>
<evidence type="ECO:0000256" key="7">
    <source>
        <dbReference type="ARBA" id="ARBA00032345"/>
    </source>
</evidence>
<keyword evidence="4 10" id="KW-0677">Repeat</keyword>
<comment type="similarity">
    <text evidence="1 8 9 10">Belongs to the TRAFAC class TrmE-Era-EngA-EngB-Septin-like GTPase superfamily. EngA (Der) GTPase family.</text>
</comment>
<dbReference type="InterPro" id="IPR006073">
    <property type="entry name" value="GTP-bd"/>
</dbReference>
<dbReference type="PIRSF" id="PIRSF006485">
    <property type="entry name" value="GTP-binding_EngA"/>
    <property type="match status" value="1"/>
</dbReference>
<reference evidence="12 13" key="1">
    <citation type="submission" date="2018-07" db="EMBL/GenBank/DDBJ databases">
        <title>Draft genome sequence of Ancylomarina sp. M1P.</title>
        <authorList>
            <person name="Yadav S."/>
            <person name="Villanueva L."/>
            <person name="Damste J.S.S."/>
        </authorList>
    </citation>
    <scope>NUCLEOTIDE SEQUENCE [LARGE SCALE GENOMIC DNA]</scope>
    <source>
        <strain evidence="12 13">M1P</strain>
    </source>
</reference>
<dbReference type="Proteomes" id="UP000285794">
    <property type="component" value="Unassembled WGS sequence"/>
</dbReference>
<dbReference type="Gene3D" id="3.30.300.20">
    <property type="match status" value="1"/>
</dbReference>
<evidence type="ECO:0000259" key="11">
    <source>
        <dbReference type="PROSITE" id="PS51712"/>
    </source>
</evidence>
<accession>A0A425XYC3</accession>
<dbReference type="EMBL" id="QQWG01000016">
    <property type="protein sequence ID" value="RRG19824.1"/>
    <property type="molecule type" value="Genomic_DNA"/>
</dbReference>
<dbReference type="HAMAP" id="MF_00195">
    <property type="entry name" value="GTPase_Der"/>
    <property type="match status" value="1"/>
</dbReference>
<keyword evidence="5 8" id="KW-0547">Nucleotide-binding</keyword>
<dbReference type="NCBIfam" id="TIGR03594">
    <property type="entry name" value="GTPase_EngA"/>
    <property type="match status" value="1"/>
</dbReference>
<dbReference type="OrthoDB" id="9805918at2"/>
<dbReference type="InterPro" id="IPR031166">
    <property type="entry name" value="G_ENGA"/>
</dbReference>
<dbReference type="GO" id="GO:0043022">
    <property type="term" value="F:ribosome binding"/>
    <property type="evidence" value="ECO:0007669"/>
    <property type="project" value="TreeGrafter"/>
</dbReference>
<feature type="domain" description="EngA-type G" evidence="11">
    <location>
        <begin position="177"/>
        <end position="352"/>
    </location>
</feature>
<evidence type="ECO:0000256" key="2">
    <source>
        <dbReference type="ARBA" id="ARBA00020953"/>
    </source>
</evidence>
<evidence type="ECO:0000256" key="6">
    <source>
        <dbReference type="ARBA" id="ARBA00023134"/>
    </source>
</evidence>
<evidence type="ECO:0000313" key="12">
    <source>
        <dbReference type="EMBL" id="RRG19824.1"/>
    </source>
</evidence>
<dbReference type="InterPro" id="IPR032859">
    <property type="entry name" value="KH_dom-like"/>
</dbReference>
<dbReference type="FunFam" id="3.30.300.20:FF:000004">
    <property type="entry name" value="GTPase Der"/>
    <property type="match status" value="1"/>
</dbReference>
<sequence>MGNIVAIVGRPNVGKSTLFNRLTGTRKAIVNETAGVTRDRNYGKADWNGIEFSLIDTGGFSVNSDDIFEDEIRKQVMLAIDESDAILFVLDVRHGITDFDEAVAKILRRTKKKVYVIANKADNNELIYTANEFYSLGIGDMVYPVSSVNGSGTGEMLDALVGDFIEKPEEEEELDLPRIAFVGRPNVGKSSTVNALLGVERNIVTEIAGTTRDSIHTRFQGFGHDFIMVDTAGVRKKPKVNEDLEFYSVMRSIRTIESSDVCVLILDAVRGLEAQDLAVLDIIIKNRKGCVIMVNKWDLLQKETNTMKEFEAEIRNKMAPFTDVPIIFTSAVEKVRLIKVLESAIEVYENRVRKIKTSELNKIMLKAIEHYRPAAVKGKFIQIKFVSQLPTYAPTFVFYCNLPQYIQDSYRRYLENQIRDNWNFSGVPIQVLMRKK</sequence>